<dbReference type="GO" id="GO:0005886">
    <property type="term" value="C:plasma membrane"/>
    <property type="evidence" value="ECO:0007669"/>
    <property type="project" value="UniProtKB-SubCell"/>
</dbReference>
<dbReference type="InterPro" id="IPR002781">
    <property type="entry name" value="TM_pro_TauE-like"/>
</dbReference>
<evidence type="ECO:0000313" key="9">
    <source>
        <dbReference type="EMBL" id="RVU29890.1"/>
    </source>
</evidence>
<keyword evidence="7 8" id="KW-0472">Membrane</keyword>
<evidence type="ECO:0000256" key="6">
    <source>
        <dbReference type="ARBA" id="ARBA00022989"/>
    </source>
</evidence>
<proteinExistence type="inferred from homology"/>
<dbReference type="InterPro" id="IPR052017">
    <property type="entry name" value="TSUP"/>
</dbReference>
<evidence type="ECO:0000256" key="8">
    <source>
        <dbReference type="RuleBase" id="RU363041"/>
    </source>
</evidence>
<evidence type="ECO:0000256" key="2">
    <source>
        <dbReference type="ARBA" id="ARBA00009142"/>
    </source>
</evidence>
<protein>
    <recommendedName>
        <fullName evidence="8">Probable membrane transporter protein</fullName>
    </recommendedName>
</protein>
<keyword evidence="10" id="KW-1185">Reference proteome</keyword>
<keyword evidence="4 8" id="KW-1003">Cell membrane</keyword>
<evidence type="ECO:0000256" key="7">
    <source>
        <dbReference type="ARBA" id="ARBA00023136"/>
    </source>
</evidence>
<name>A0A437Q5V3_9GAMM</name>
<evidence type="ECO:0000256" key="4">
    <source>
        <dbReference type="ARBA" id="ARBA00022475"/>
    </source>
</evidence>
<keyword evidence="6 8" id="KW-1133">Transmembrane helix</keyword>
<feature type="transmembrane region" description="Helical" evidence="8">
    <location>
        <begin position="157"/>
        <end position="176"/>
    </location>
</feature>
<dbReference type="PANTHER" id="PTHR30269">
    <property type="entry name" value="TRANSMEMBRANE PROTEIN YFCA"/>
    <property type="match status" value="1"/>
</dbReference>
<sequence length="259" mass="27264">MELDLLTLSLLLLVGFIGGTVDSIAGGGGLITLPALLATGMSPAMALGTNKLQSCFGSLSATRFFIKQKLINLHDMRLAVICTFIGSATGTLLVQQIDATALSQLLPLLLTGFALYFLFSKRVKDEDSQRRIGEAAFALIFGTAIGFYDGFFGPGTGSFFAIAFVSLAGFGMAKATAHTKLLNFTSNIAALLFFALGGHVAWGIGLTMAVGQFLGGRLGSGLVVAKGTTLVKPLIVCVSTIMSARLLYQAYPEWFSWLG</sequence>
<reference evidence="9 10" key="1">
    <citation type="submission" date="2019-01" db="EMBL/GenBank/DDBJ databases">
        <authorList>
            <person name="Chen W.-M."/>
        </authorList>
    </citation>
    <scope>NUCLEOTIDE SEQUENCE [LARGE SCALE GENOMIC DNA]</scope>
    <source>
        <strain evidence="9 10">HPM-16</strain>
    </source>
</reference>
<organism evidence="9 10">
    <name type="scientific">Neptunomonas marina</name>
    <dbReference type="NCBI Taxonomy" id="1815562"/>
    <lineage>
        <taxon>Bacteria</taxon>
        <taxon>Pseudomonadati</taxon>
        <taxon>Pseudomonadota</taxon>
        <taxon>Gammaproteobacteria</taxon>
        <taxon>Oceanospirillales</taxon>
        <taxon>Oceanospirillaceae</taxon>
        <taxon>Neptunomonas</taxon>
    </lineage>
</organism>
<comment type="caution">
    <text evidence="9">The sequence shown here is derived from an EMBL/GenBank/DDBJ whole genome shotgun (WGS) entry which is preliminary data.</text>
</comment>
<evidence type="ECO:0000256" key="3">
    <source>
        <dbReference type="ARBA" id="ARBA00022448"/>
    </source>
</evidence>
<feature type="transmembrane region" description="Helical" evidence="8">
    <location>
        <begin position="78"/>
        <end position="95"/>
    </location>
</feature>
<comment type="subcellular location">
    <subcellularLocation>
        <location evidence="1 8">Cell membrane</location>
        <topology evidence="1 8">Multi-pass membrane protein</topology>
    </subcellularLocation>
</comment>
<dbReference type="EMBL" id="SACQ01000007">
    <property type="protein sequence ID" value="RVU29890.1"/>
    <property type="molecule type" value="Genomic_DNA"/>
</dbReference>
<evidence type="ECO:0000256" key="1">
    <source>
        <dbReference type="ARBA" id="ARBA00004651"/>
    </source>
</evidence>
<evidence type="ECO:0000313" key="10">
    <source>
        <dbReference type="Proteomes" id="UP000282818"/>
    </source>
</evidence>
<gene>
    <name evidence="9" type="ORF">EOE65_13980</name>
</gene>
<feature type="transmembrane region" description="Helical" evidence="8">
    <location>
        <begin position="131"/>
        <end position="151"/>
    </location>
</feature>
<dbReference type="Pfam" id="PF01925">
    <property type="entry name" value="TauE"/>
    <property type="match status" value="1"/>
</dbReference>
<dbReference type="Proteomes" id="UP000282818">
    <property type="component" value="Unassembled WGS sequence"/>
</dbReference>
<accession>A0A437Q5V3</accession>
<dbReference type="PANTHER" id="PTHR30269:SF0">
    <property type="entry name" value="MEMBRANE TRANSPORTER PROTEIN YFCA-RELATED"/>
    <property type="match status" value="1"/>
</dbReference>
<feature type="transmembrane region" description="Helical" evidence="8">
    <location>
        <begin position="101"/>
        <end position="119"/>
    </location>
</feature>
<comment type="similarity">
    <text evidence="2 8">Belongs to the 4-toluene sulfonate uptake permease (TSUP) (TC 2.A.102) family.</text>
</comment>
<dbReference type="AlphaFoldDB" id="A0A437Q5V3"/>
<keyword evidence="5 8" id="KW-0812">Transmembrane</keyword>
<feature type="transmembrane region" description="Helical" evidence="8">
    <location>
        <begin position="188"/>
        <end position="210"/>
    </location>
</feature>
<evidence type="ECO:0000256" key="5">
    <source>
        <dbReference type="ARBA" id="ARBA00022692"/>
    </source>
</evidence>
<keyword evidence="3" id="KW-0813">Transport</keyword>